<dbReference type="Proteomes" id="UP000738349">
    <property type="component" value="Unassembled WGS sequence"/>
</dbReference>
<reference evidence="2" key="1">
    <citation type="journal article" date="2021" name="Nat. Commun.">
        <title>Genetic determinants of endophytism in the Arabidopsis root mycobiome.</title>
        <authorList>
            <person name="Mesny F."/>
            <person name="Miyauchi S."/>
            <person name="Thiergart T."/>
            <person name="Pickel B."/>
            <person name="Atanasova L."/>
            <person name="Karlsson M."/>
            <person name="Huettel B."/>
            <person name="Barry K.W."/>
            <person name="Haridas S."/>
            <person name="Chen C."/>
            <person name="Bauer D."/>
            <person name="Andreopoulos W."/>
            <person name="Pangilinan J."/>
            <person name="LaButti K."/>
            <person name="Riley R."/>
            <person name="Lipzen A."/>
            <person name="Clum A."/>
            <person name="Drula E."/>
            <person name="Henrissat B."/>
            <person name="Kohler A."/>
            <person name="Grigoriev I.V."/>
            <person name="Martin F.M."/>
            <person name="Hacquard S."/>
        </authorList>
    </citation>
    <scope>NUCLEOTIDE SEQUENCE</scope>
    <source>
        <strain evidence="2">MPI-CAGE-AT-0147</strain>
    </source>
</reference>
<evidence type="ECO:0000256" key="1">
    <source>
        <dbReference type="SAM" id="MobiDB-lite"/>
    </source>
</evidence>
<gene>
    <name evidence="2" type="ORF">EDB81DRAFT_805208</name>
</gene>
<dbReference type="EMBL" id="JAGMUV010000015">
    <property type="protein sequence ID" value="KAH7133856.1"/>
    <property type="molecule type" value="Genomic_DNA"/>
</dbReference>
<keyword evidence="3" id="KW-1185">Reference proteome</keyword>
<name>A0A9P9EC63_9HYPO</name>
<dbReference type="AlphaFoldDB" id="A0A9P9EC63"/>
<feature type="region of interest" description="Disordered" evidence="1">
    <location>
        <begin position="1"/>
        <end position="24"/>
    </location>
</feature>
<proteinExistence type="predicted"/>
<comment type="caution">
    <text evidence="2">The sequence shown here is derived from an EMBL/GenBank/DDBJ whole genome shotgun (WGS) entry which is preliminary data.</text>
</comment>
<dbReference type="OrthoDB" id="4706834at2759"/>
<organism evidence="2 3">
    <name type="scientific">Dactylonectria macrodidyma</name>
    <dbReference type="NCBI Taxonomy" id="307937"/>
    <lineage>
        <taxon>Eukaryota</taxon>
        <taxon>Fungi</taxon>
        <taxon>Dikarya</taxon>
        <taxon>Ascomycota</taxon>
        <taxon>Pezizomycotina</taxon>
        <taxon>Sordariomycetes</taxon>
        <taxon>Hypocreomycetidae</taxon>
        <taxon>Hypocreales</taxon>
        <taxon>Nectriaceae</taxon>
        <taxon>Dactylonectria</taxon>
    </lineage>
</organism>
<accession>A0A9P9EC63</accession>
<evidence type="ECO:0000313" key="3">
    <source>
        <dbReference type="Proteomes" id="UP000738349"/>
    </source>
</evidence>
<evidence type="ECO:0000313" key="2">
    <source>
        <dbReference type="EMBL" id="KAH7133856.1"/>
    </source>
</evidence>
<protein>
    <submittedName>
        <fullName evidence="2">Uncharacterized protein</fullName>
    </submittedName>
</protein>
<sequence length="504" mass="55740">MEAEDTDAMHLSSTQPPSRDEQPWLVDRIPSRLDAERAHRPLDPAFVLSFRHAIFNEAARDVPYLNDETEAIVQSSSPTMEVYYPVARASVPPSIPPEVAPERLLERFRQEVYPNMSLLCLIPIEAFHAANLSGYLGYAMATLGAMMDPVASSITHGLWSFANTLSVIGLEMDNREARNLDMVNAWVLLGTYGALCGDVTSWQQTNTGHGYIGTAARRLYNNTNADPHCNAVPALLLADVLRSIHYGHPLTISLLDCLAGSTTTDLSAVNAYLVLLKGHAPAPGLSRDASLTSLIAILADIHKFALILHPLSQTVAPPAGARSPATLSEMMEWHTPFIPFSANNEARLVRRRLSKALRLWATSYLADSQRDTATLYYFCELYLALPCLQTLPAISKYPPRVASDGPVSQSRQQLADAEVRNAPEAETYAWQILENVNETNRITASWIPITIFYASLVVWRLQILKPEGAGRSSPKVLLLFKEELKKMSWPCCRTMISTLDALLF</sequence>